<feature type="domain" description="Serpin" evidence="3">
    <location>
        <begin position="35"/>
        <end position="273"/>
    </location>
</feature>
<sequence>MATLLKTIPPGPALITTQLTPETELKTKQIHSHSISAFGHQLLLSLGWIDKNVFISPLSIHECLLMAANGSAEETLRGITSALQFPDGETDPQFHSHFNLMGTADRKTKRTPPFTMVNSLWISKNVQVYETYLQECRSLFGAEAQQLDFDSSSSVATINRYVNDHTHGLIKTAVQTLPRNCRMLLINTIHFKSHFTKIFPVNATHDDDFTTLNGMKKKVKMMHLTDSLAYLSTHGASLVNLGFRHADIRMILILPKTSDQEALQETINQCFCPTG</sequence>
<dbReference type="Proteomes" id="UP001281761">
    <property type="component" value="Unassembled WGS sequence"/>
</dbReference>
<dbReference type="InterPro" id="IPR036186">
    <property type="entry name" value="Serpin_sf"/>
</dbReference>
<dbReference type="Pfam" id="PF00079">
    <property type="entry name" value="Serpin"/>
    <property type="match status" value="1"/>
</dbReference>
<evidence type="ECO:0000313" key="5">
    <source>
        <dbReference type="Proteomes" id="UP001281761"/>
    </source>
</evidence>
<dbReference type="Gene3D" id="3.30.497.10">
    <property type="entry name" value="Antithrombin, subunit I, domain 2"/>
    <property type="match status" value="1"/>
</dbReference>
<dbReference type="EMBL" id="JARBJD010000234">
    <property type="protein sequence ID" value="KAK2946211.1"/>
    <property type="molecule type" value="Genomic_DNA"/>
</dbReference>
<evidence type="ECO:0000256" key="1">
    <source>
        <dbReference type="ARBA" id="ARBA00009500"/>
    </source>
</evidence>
<organism evidence="4 5">
    <name type="scientific">Blattamonas nauphoetae</name>
    <dbReference type="NCBI Taxonomy" id="2049346"/>
    <lineage>
        <taxon>Eukaryota</taxon>
        <taxon>Metamonada</taxon>
        <taxon>Preaxostyla</taxon>
        <taxon>Oxymonadida</taxon>
        <taxon>Blattamonas</taxon>
    </lineage>
</organism>
<dbReference type="InterPro" id="IPR000215">
    <property type="entry name" value="Serpin_fam"/>
</dbReference>
<dbReference type="PANTHER" id="PTHR11461:SF211">
    <property type="entry name" value="GH10112P-RELATED"/>
    <property type="match status" value="1"/>
</dbReference>
<evidence type="ECO:0000259" key="3">
    <source>
        <dbReference type="SMART" id="SM00093"/>
    </source>
</evidence>
<evidence type="ECO:0000256" key="2">
    <source>
        <dbReference type="RuleBase" id="RU000411"/>
    </source>
</evidence>
<evidence type="ECO:0000313" key="4">
    <source>
        <dbReference type="EMBL" id="KAK2946211.1"/>
    </source>
</evidence>
<dbReference type="PANTHER" id="PTHR11461">
    <property type="entry name" value="SERINE PROTEASE INHIBITOR, SERPIN"/>
    <property type="match status" value="1"/>
</dbReference>
<keyword evidence="5" id="KW-1185">Reference proteome</keyword>
<name>A0ABQ9X6H3_9EUKA</name>
<dbReference type="InterPro" id="IPR042185">
    <property type="entry name" value="Serpin_sf_2"/>
</dbReference>
<dbReference type="SUPFAM" id="SSF56574">
    <property type="entry name" value="Serpins"/>
    <property type="match status" value="1"/>
</dbReference>
<dbReference type="InterPro" id="IPR042178">
    <property type="entry name" value="Serpin_sf_1"/>
</dbReference>
<comment type="caution">
    <text evidence="4">The sequence shown here is derived from an EMBL/GenBank/DDBJ whole genome shotgun (WGS) entry which is preliminary data.</text>
</comment>
<dbReference type="Gene3D" id="2.30.39.10">
    <property type="entry name" value="Alpha-1-antitrypsin, domain 1"/>
    <property type="match status" value="1"/>
</dbReference>
<gene>
    <name evidence="4" type="ORF">BLNAU_18887</name>
</gene>
<dbReference type="InterPro" id="IPR023796">
    <property type="entry name" value="Serpin_dom"/>
</dbReference>
<protein>
    <submittedName>
        <fullName evidence="4">Serpin family protein</fullName>
    </submittedName>
</protein>
<proteinExistence type="inferred from homology"/>
<dbReference type="SMART" id="SM00093">
    <property type="entry name" value="SERPIN"/>
    <property type="match status" value="1"/>
</dbReference>
<comment type="similarity">
    <text evidence="1 2">Belongs to the serpin family.</text>
</comment>
<reference evidence="4 5" key="1">
    <citation type="journal article" date="2022" name="bioRxiv">
        <title>Genomics of Preaxostyla Flagellates Illuminates Evolutionary Transitions and the Path Towards Mitochondrial Loss.</title>
        <authorList>
            <person name="Novak L.V.F."/>
            <person name="Treitli S.C."/>
            <person name="Pyrih J."/>
            <person name="Halakuc P."/>
            <person name="Pipaliya S.V."/>
            <person name="Vacek V."/>
            <person name="Brzon O."/>
            <person name="Soukal P."/>
            <person name="Eme L."/>
            <person name="Dacks J.B."/>
            <person name="Karnkowska A."/>
            <person name="Elias M."/>
            <person name="Hampl V."/>
        </authorList>
    </citation>
    <scope>NUCLEOTIDE SEQUENCE [LARGE SCALE GENOMIC DNA]</scope>
    <source>
        <strain evidence="4">NAU3</strain>
        <tissue evidence="4">Gut</tissue>
    </source>
</reference>
<accession>A0ABQ9X6H3</accession>